<sequence>MKPFLLLATRDDDEAADDEYRGFLEAGGLDPDELDRVRLEAAPMPAIDLDDYSGVIVGGSPFNASDAPAAKTAVQSRVERELGTLIDEIIERDFPFFGACYGIGLLTSHLGGVVDDSYPETAGPTRVALTADGETDQLFGRLDRDFDAFVGHKEACAVLPDGAVLLARGDRCPVQAFRIGHNVYATQFHPELSLASMLTRIRIYRDNGYFAPDAYGDVVELIRGSDVTEPAALVRAFVRRFGGE</sequence>
<comment type="caution">
    <text evidence="2">The sequence shown here is derived from an EMBL/GenBank/DDBJ whole genome shotgun (WGS) entry which is preliminary data.</text>
</comment>
<feature type="domain" description="Glutamine amidotransferase" evidence="1">
    <location>
        <begin position="49"/>
        <end position="195"/>
    </location>
</feature>
<dbReference type="RefSeq" id="WP_188509164.1">
    <property type="nucleotide sequence ID" value="NZ_BMGB01000001.1"/>
</dbReference>
<dbReference type="InterPro" id="IPR044992">
    <property type="entry name" value="ChyE-like"/>
</dbReference>
<keyword evidence="2" id="KW-0315">Glutamine amidotransferase</keyword>
<dbReference type="Pfam" id="PF00117">
    <property type="entry name" value="GATase"/>
    <property type="match status" value="1"/>
</dbReference>
<dbReference type="InterPro" id="IPR029062">
    <property type="entry name" value="Class_I_gatase-like"/>
</dbReference>
<reference evidence="2" key="1">
    <citation type="journal article" date="2014" name="Int. J. Syst. Evol. Microbiol.">
        <title>Complete genome sequence of Corynebacterium casei LMG S-19264T (=DSM 44701T), isolated from a smear-ripened cheese.</title>
        <authorList>
            <consortium name="US DOE Joint Genome Institute (JGI-PGF)"/>
            <person name="Walter F."/>
            <person name="Albersmeier A."/>
            <person name="Kalinowski J."/>
            <person name="Ruckert C."/>
        </authorList>
    </citation>
    <scope>NUCLEOTIDE SEQUENCE</scope>
    <source>
        <strain evidence="2">CGMCC 1.12813</strain>
    </source>
</reference>
<dbReference type="PROSITE" id="PS51273">
    <property type="entry name" value="GATASE_TYPE_1"/>
    <property type="match status" value="1"/>
</dbReference>
<dbReference type="SUPFAM" id="SSF52317">
    <property type="entry name" value="Class I glutamine amidotransferase-like"/>
    <property type="match status" value="1"/>
</dbReference>
<dbReference type="NCBIfam" id="NF005743">
    <property type="entry name" value="PRK07567.1"/>
    <property type="match status" value="1"/>
</dbReference>
<dbReference type="EMBL" id="BMGB01000001">
    <property type="protein sequence ID" value="GGA93717.1"/>
    <property type="molecule type" value="Genomic_DNA"/>
</dbReference>
<dbReference type="PANTHER" id="PTHR42695">
    <property type="entry name" value="GLUTAMINE AMIDOTRANSFERASE YLR126C-RELATED"/>
    <property type="match status" value="1"/>
</dbReference>
<evidence type="ECO:0000313" key="3">
    <source>
        <dbReference type="Proteomes" id="UP000606922"/>
    </source>
</evidence>
<dbReference type="AlphaFoldDB" id="A0A916WFZ2"/>
<proteinExistence type="predicted"/>
<dbReference type="Gene3D" id="3.40.50.880">
    <property type="match status" value="1"/>
</dbReference>
<keyword evidence="3" id="KW-1185">Reference proteome</keyword>
<dbReference type="PANTHER" id="PTHR42695:SF5">
    <property type="entry name" value="GLUTAMINE AMIDOTRANSFERASE YLR126C-RELATED"/>
    <property type="match status" value="1"/>
</dbReference>
<dbReference type="CDD" id="cd01741">
    <property type="entry name" value="GATase1_1"/>
    <property type="match status" value="1"/>
</dbReference>
<gene>
    <name evidence="2" type="ORF">GCM10010979_05350</name>
</gene>
<reference evidence="2" key="2">
    <citation type="submission" date="2020-09" db="EMBL/GenBank/DDBJ databases">
        <authorList>
            <person name="Sun Q."/>
            <person name="Zhou Y."/>
        </authorList>
    </citation>
    <scope>NUCLEOTIDE SEQUENCE</scope>
    <source>
        <strain evidence="2">CGMCC 1.12813</strain>
    </source>
</reference>
<dbReference type="InterPro" id="IPR017926">
    <property type="entry name" value="GATASE"/>
</dbReference>
<dbReference type="GO" id="GO:0005829">
    <property type="term" value="C:cytosol"/>
    <property type="evidence" value="ECO:0007669"/>
    <property type="project" value="TreeGrafter"/>
</dbReference>
<organism evidence="2 3">
    <name type="scientific">Conyzicola nivalis</name>
    <dbReference type="NCBI Taxonomy" id="1477021"/>
    <lineage>
        <taxon>Bacteria</taxon>
        <taxon>Bacillati</taxon>
        <taxon>Actinomycetota</taxon>
        <taxon>Actinomycetes</taxon>
        <taxon>Micrococcales</taxon>
        <taxon>Microbacteriaceae</taxon>
        <taxon>Conyzicola</taxon>
    </lineage>
</organism>
<evidence type="ECO:0000313" key="2">
    <source>
        <dbReference type="EMBL" id="GGA93717.1"/>
    </source>
</evidence>
<accession>A0A916WFZ2</accession>
<name>A0A916WFZ2_9MICO</name>
<evidence type="ECO:0000259" key="1">
    <source>
        <dbReference type="Pfam" id="PF00117"/>
    </source>
</evidence>
<protein>
    <submittedName>
        <fullName evidence="2">Glutamine amidotransferase</fullName>
    </submittedName>
</protein>
<dbReference type="Proteomes" id="UP000606922">
    <property type="component" value="Unassembled WGS sequence"/>
</dbReference>